<organism evidence="7 8">
    <name type="scientific">Datura stramonium</name>
    <name type="common">Jimsonweed</name>
    <name type="synonym">Common thornapple</name>
    <dbReference type="NCBI Taxonomy" id="4076"/>
    <lineage>
        <taxon>Eukaryota</taxon>
        <taxon>Viridiplantae</taxon>
        <taxon>Streptophyta</taxon>
        <taxon>Embryophyta</taxon>
        <taxon>Tracheophyta</taxon>
        <taxon>Spermatophyta</taxon>
        <taxon>Magnoliopsida</taxon>
        <taxon>eudicotyledons</taxon>
        <taxon>Gunneridae</taxon>
        <taxon>Pentapetalae</taxon>
        <taxon>asterids</taxon>
        <taxon>lamiids</taxon>
        <taxon>Solanales</taxon>
        <taxon>Solanaceae</taxon>
        <taxon>Solanoideae</taxon>
        <taxon>Datureae</taxon>
        <taxon>Datura</taxon>
    </lineage>
</organism>
<dbReference type="SUPFAM" id="SSF52374">
    <property type="entry name" value="Nucleotidylyl transferase"/>
    <property type="match status" value="1"/>
</dbReference>
<evidence type="ECO:0000313" key="8">
    <source>
        <dbReference type="Proteomes" id="UP000823775"/>
    </source>
</evidence>
<dbReference type="Gene3D" id="3.40.50.620">
    <property type="entry name" value="HUPs"/>
    <property type="match status" value="1"/>
</dbReference>
<evidence type="ECO:0000256" key="3">
    <source>
        <dbReference type="ARBA" id="ARBA00022840"/>
    </source>
</evidence>
<evidence type="ECO:0000259" key="6">
    <source>
        <dbReference type="Pfam" id="PF00133"/>
    </source>
</evidence>
<dbReference type="Proteomes" id="UP000823775">
    <property type="component" value="Unassembled WGS sequence"/>
</dbReference>
<evidence type="ECO:0000313" key="7">
    <source>
        <dbReference type="EMBL" id="MCE3049229.1"/>
    </source>
</evidence>
<dbReference type="InterPro" id="IPR014729">
    <property type="entry name" value="Rossmann-like_a/b/a_fold"/>
</dbReference>
<keyword evidence="1" id="KW-0436">Ligase</keyword>
<gene>
    <name evidence="7" type="ORF">HAX54_044421</name>
</gene>
<dbReference type="InterPro" id="IPR002300">
    <property type="entry name" value="aa-tRNA-synth_Ia"/>
</dbReference>
<feature type="domain" description="Aminoacyl-tRNA synthetase class Ia" evidence="6">
    <location>
        <begin position="8"/>
        <end position="91"/>
    </location>
</feature>
<dbReference type="InterPro" id="IPR009008">
    <property type="entry name" value="Val/Leu/Ile-tRNA-synth_edit"/>
</dbReference>
<sequence length="196" mass="21591">MVACAIRRALLKRYGVWADWDQHYLTLHPECKGCTGMFTAVLGSSFNVLIFVEMAIQGFIYRGRKPVYWSSSSRTALAEAELEYNEEHVSKSMYAIFRLVGVPASCDSLKELWPNLCLAIWTTTPWTIPANAAVAVNGKLQYAVVEVSSASIDGSTSSGDGKKRLGNFMKGDKNLYLIVALDLVSTLESKWGLGLP</sequence>
<comment type="caution">
    <text evidence="7">The sequence shown here is derived from an EMBL/GenBank/DDBJ whole genome shotgun (WGS) entry which is preliminary data.</text>
</comment>
<name>A0ABS8WGS4_DATST</name>
<dbReference type="Gene3D" id="3.90.740.10">
    <property type="entry name" value="Valyl/Leucyl/Isoleucyl-tRNA synthetase, editing domain"/>
    <property type="match status" value="1"/>
</dbReference>
<keyword evidence="2" id="KW-0547">Nucleotide-binding</keyword>
<evidence type="ECO:0000256" key="4">
    <source>
        <dbReference type="ARBA" id="ARBA00022917"/>
    </source>
</evidence>
<evidence type="ECO:0000256" key="2">
    <source>
        <dbReference type="ARBA" id="ARBA00022741"/>
    </source>
</evidence>
<keyword evidence="4" id="KW-0648">Protein biosynthesis</keyword>
<evidence type="ECO:0000256" key="5">
    <source>
        <dbReference type="ARBA" id="ARBA00023146"/>
    </source>
</evidence>
<keyword evidence="3" id="KW-0067">ATP-binding</keyword>
<dbReference type="InterPro" id="IPR050081">
    <property type="entry name" value="Ile-tRNA_ligase"/>
</dbReference>
<keyword evidence="8" id="KW-1185">Reference proteome</keyword>
<dbReference type="Pfam" id="PF00133">
    <property type="entry name" value="tRNA-synt_1"/>
    <property type="match status" value="1"/>
</dbReference>
<dbReference type="PANTHER" id="PTHR42765">
    <property type="entry name" value="SOLEUCYL-TRNA SYNTHETASE"/>
    <property type="match status" value="1"/>
</dbReference>
<accession>A0ABS8WGS4</accession>
<evidence type="ECO:0000256" key="1">
    <source>
        <dbReference type="ARBA" id="ARBA00022598"/>
    </source>
</evidence>
<protein>
    <recommendedName>
        <fullName evidence="6">Aminoacyl-tRNA synthetase class Ia domain-containing protein</fullName>
    </recommendedName>
</protein>
<proteinExistence type="predicted"/>
<dbReference type="EMBL" id="JACEIK010006769">
    <property type="protein sequence ID" value="MCE3049229.1"/>
    <property type="molecule type" value="Genomic_DNA"/>
</dbReference>
<reference evidence="7 8" key="1">
    <citation type="journal article" date="2021" name="BMC Genomics">
        <title>Datura genome reveals duplications of psychoactive alkaloid biosynthetic genes and high mutation rate following tissue culture.</title>
        <authorList>
            <person name="Rajewski A."/>
            <person name="Carter-House D."/>
            <person name="Stajich J."/>
            <person name="Litt A."/>
        </authorList>
    </citation>
    <scope>NUCLEOTIDE SEQUENCE [LARGE SCALE GENOMIC DNA]</scope>
    <source>
        <strain evidence="7">AR-01</strain>
    </source>
</reference>
<dbReference type="PANTHER" id="PTHR42765:SF1">
    <property type="entry name" value="ISOLEUCINE--TRNA LIGASE, MITOCHONDRIAL"/>
    <property type="match status" value="1"/>
</dbReference>
<keyword evidence="5" id="KW-0030">Aminoacyl-tRNA synthetase</keyword>